<keyword evidence="3" id="KW-1185">Reference proteome</keyword>
<evidence type="ECO:0000256" key="1">
    <source>
        <dbReference type="SAM" id="SignalP"/>
    </source>
</evidence>
<protein>
    <submittedName>
        <fullName evidence="2">Uncharacterized protein</fullName>
    </submittedName>
</protein>
<gene>
    <name evidence="2" type="ORF">CEXT_305251</name>
</gene>
<accession>A0AAV4XB41</accession>
<evidence type="ECO:0000313" key="3">
    <source>
        <dbReference type="Proteomes" id="UP001054945"/>
    </source>
</evidence>
<proteinExistence type="predicted"/>
<dbReference type="Proteomes" id="UP001054945">
    <property type="component" value="Unassembled WGS sequence"/>
</dbReference>
<dbReference type="EMBL" id="BPLR01017529">
    <property type="protein sequence ID" value="GIY92382.1"/>
    <property type="molecule type" value="Genomic_DNA"/>
</dbReference>
<reference evidence="2 3" key="1">
    <citation type="submission" date="2021-06" db="EMBL/GenBank/DDBJ databases">
        <title>Caerostris extrusa draft genome.</title>
        <authorList>
            <person name="Kono N."/>
            <person name="Arakawa K."/>
        </authorList>
    </citation>
    <scope>NUCLEOTIDE SEQUENCE [LARGE SCALE GENOMIC DNA]</scope>
</reference>
<sequence length="111" mass="12634">MIVFILVESLILDEGLPQTDENTTVSKNSHRYSYGSENGWLKNWRWVTNGTRTMSMMMMPMIKSLSSEGEVQEIGLIRKLLAPPQLEAYLANYCVGKSKRLTDADGRKQSF</sequence>
<feature type="chain" id="PRO_5043932572" evidence="1">
    <location>
        <begin position="18"/>
        <end position="111"/>
    </location>
</feature>
<comment type="caution">
    <text evidence="2">The sequence shown here is derived from an EMBL/GenBank/DDBJ whole genome shotgun (WGS) entry which is preliminary data.</text>
</comment>
<keyword evidence="1" id="KW-0732">Signal</keyword>
<dbReference type="AlphaFoldDB" id="A0AAV4XB41"/>
<name>A0AAV4XB41_CAEEX</name>
<organism evidence="2 3">
    <name type="scientific">Caerostris extrusa</name>
    <name type="common">Bark spider</name>
    <name type="synonym">Caerostris bankana</name>
    <dbReference type="NCBI Taxonomy" id="172846"/>
    <lineage>
        <taxon>Eukaryota</taxon>
        <taxon>Metazoa</taxon>
        <taxon>Ecdysozoa</taxon>
        <taxon>Arthropoda</taxon>
        <taxon>Chelicerata</taxon>
        <taxon>Arachnida</taxon>
        <taxon>Araneae</taxon>
        <taxon>Araneomorphae</taxon>
        <taxon>Entelegynae</taxon>
        <taxon>Araneoidea</taxon>
        <taxon>Araneidae</taxon>
        <taxon>Caerostris</taxon>
    </lineage>
</organism>
<evidence type="ECO:0000313" key="2">
    <source>
        <dbReference type="EMBL" id="GIY92382.1"/>
    </source>
</evidence>
<feature type="signal peptide" evidence="1">
    <location>
        <begin position="1"/>
        <end position="17"/>
    </location>
</feature>